<dbReference type="EMBL" id="CP000237">
    <property type="protein sequence ID" value="ABD45679.1"/>
    <property type="molecule type" value="Genomic_DNA"/>
</dbReference>
<organism evidence="1 2">
    <name type="scientific">Ehrlichia sennetsu (strain ATCC VR-367 / Miyayama)</name>
    <name type="common">Neorickettsia sennetsu</name>
    <dbReference type="NCBI Taxonomy" id="222891"/>
    <lineage>
        <taxon>Bacteria</taxon>
        <taxon>Pseudomonadati</taxon>
        <taxon>Pseudomonadota</taxon>
        <taxon>Alphaproteobacteria</taxon>
        <taxon>Rickettsiales</taxon>
        <taxon>Anaplasmataceae</taxon>
        <taxon>Ehrlichia</taxon>
    </lineage>
</organism>
<sequence length="63" mass="7106">MISLKVVFSRVAFHFFRPEYRKTVFAILLSFSGYVNALPSTALSSNTGRMHKTVELLDVLEVA</sequence>
<reference evidence="1 2" key="1">
    <citation type="journal article" date="2006" name="PLoS Genet.">
        <title>Comparative genomics of emerging human ehrlichiosis agents.</title>
        <authorList>
            <person name="Dunning Hotopp J.C."/>
            <person name="Lin M."/>
            <person name="Madupu R."/>
            <person name="Crabtree J."/>
            <person name="Angiuoli S.V."/>
            <person name="Eisen J.A."/>
            <person name="Seshadri R."/>
            <person name="Ren Q."/>
            <person name="Wu M."/>
            <person name="Utterback T.R."/>
            <person name="Smith S."/>
            <person name="Lewis M."/>
            <person name="Khouri H."/>
            <person name="Zhang C."/>
            <person name="Niu H."/>
            <person name="Lin Q."/>
            <person name="Ohashi N."/>
            <person name="Zhi N."/>
            <person name="Nelson W."/>
            <person name="Brinkac L.M."/>
            <person name="Dodson R.J."/>
            <person name="Rosovitz M.J."/>
            <person name="Sundaram J."/>
            <person name="Daugherty S.C."/>
            <person name="Davidsen T."/>
            <person name="Durkin A.S."/>
            <person name="Gwinn M."/>
            <person name="Haft D.H."/>
            <person name="Selengut J.D."/>
            <person name="Sullivan S.A."/>
            <person name="Zafar N."/>
            <person name="Zhou L."/>
            <person name="Benahmed F."/>
            <person name="Forberger H."/>
            <person name="Halpin R."/>
            <person name="Mulligan S."/>
            <person name="Robinson J."/>
            <person name="White O."/>
            <person name="Rikihisa Y."/>
            <person name="Tettelin H."/>
        </authorList>
    </citation>
    <scope>NUCLEOTIDE SEQUENCE [LARGE SCALE GENOMIC DNA]</scope>
    <source>
        <strain evidence="2">ATCC VR-367 / Miyayama</strain>
    </source>
</reference>
<evidence type="ECO:0000313" key="1">
    <source>
        <dbReference type="EMBL" id="ABD45679.1"/>
    </source>
</evidence>
<keyword evidence="2" id="KW-1185">Reference proteome</keyword>
<accession>Q2GEU1</accession>
<gene>
    <name evidence="1" type="ordered locus">NSE_0105</name>
</gene>
<dbReference type="STRING" id="222891.NSE_0105"/>
<dbReference type="KEGG" id="nse:NSE_0105"/>
<proteinExistence type="predicted"/>
<dbReference type="HOGENOM" id="CLU_2881271_0_0_5"/>
<dbReference type="Proteomes" id="UP000001942">
    <property type="component" value="Chromosome"/>
</dbReference>
<evidence type="ECO:0000313" key="2">
    <source>
        <dbReference type="Proteomes" id="UP000001942"/>
    </source>
</evidence>
<dbReference type="RefSeq" id="WP_011451511.1">
    <property type="nucleotide sequence ID" value="NC_007798.1"/>
</dbReference>
<protein>
    <submittedName>
        <fullName evidence="1">Uncharacterized protein</fullName>
    </submittedName>
</protein>
<dbReference type="AlphaFoldDB" id="Q2GEU1"/>
<name>Q2GEU1_EHRS3</name>